<feature type="transmembrane region" description="Helical" evidence="1">
    <location>
        <begin position="6"/>
        <end position="24"/>
    </location>
</feature>
<dbReference type="EMBL" id="JAVDWE010000003">
    <property type="protein sequence ID" value="MDR7093842.1"/>
    <property type="molecule type" value="Genomic_DNA"/>
</dbReference>
<comment type="caution">
    <text evidence="2">The sequence shown here is derived from an EMBL/GenBank/DDBJ whole genome shotgun (WGS) entry which is preliminary data.</text>
</comment>
<evidence type="ECO:0000256" key="1">
    <source>
        <dbReference type="SAM" id="Phobius"/>
    </source>
</evidence>
<dbReference type="SUPFAM" id="SSF81901">
    <property type="entry name" value="HCP-like"/>
    <property type="match status" value="1"/>
</dbReference>
<keyword evidence="1" id="KW-0472">Membrane</keyword>
<dbReference type="Proteomes" id="UP001265550">
    <property type="component" value="Unassembled WGS sequence"/>
</dbReference>
<dbReference type="RefSeq" id="WP_204732292.1">
    <property type="nucleotide sequence ID" value="NZ_JAVDWE010000003.1"/>
</dbReference>
<evidence type="ECO:0008006" key="4">
    <source>
        <dbReference type="Google" id="ProtNLM"/>
    </source>
</evidence>
<dbReference type="InterPro" id="IPR011990">
    <property type="entry name" value="TPR-like_helical_dom_sf"/>
</dbReference>
<evidence type="ECO:0000313" key="3">
    <source>
        <dbReference type="Proteomes" id="UP001265550"/>
    </source>
</evidence>
<keyword evidence="1" id="KW-0812">Transmembrane</keyword>
<reference evidence="2 3" key="1">
    <citation type="submission" date="2023-07" db="EMBL/GenBank/DDBJ databases">
        <title>Sorghum-associated microbial communities from plants grown in Nebraska, USA.</title>
        <authorList>
            <person name="Schachtman D."/>
        </authorList>
    </citation>
    <scope>NUCLEOTIDE SEQUENCE [LARGE SCALE GENOMIC DNA]</scope>
    <source>
        <strain evidence="2 3">BE240</strain>
    </source>
</reference>
<protein>
    <recommendedName>
        <fullName evidence="4">Tetratricopeptide repeat protein</fullName>
    </recommendedName>
</protein>
<keyword evidence="1" id="KW-1133">Transmembrane helix</keyword>
<dbReference type="Gene3D" id="1.25.40.10">
    <property type="entry name" value="Tetratricopeptide repeat domain"/>
    <property type="match status" value="1"/>
</dbReference>
<organism evidence="2 3">
    <name type="scientific">Hydrogenophaga laconesensis</name>
    <dbReference type="NCBI Taxonomy" id="1805971"/>
    <lineage>
        <taxon>Bacteria</taxon>
        <taxon>Pseudomonadati</taxon>
        <taxon>Pseudomonadota</taxon>
        <taxon>Betaproteobacteria</taxon>
        <taxon>Burkholderiales</taxon>
        <taxon>Comamonadaceae</taxon>
        <taxon>Hydrogenophaga</taxon>
    </lineage>
</organism>
<name>A0ABU1V8T8_9BURK</name>
<keyword evidence="3" id="KW-1185">Reference proteome</keyword>
<proteinExistence type="predicted"/>
<accession>A0ABU1V8T8</accession>
<gene>
    <name evidence="2" type="ORF">J2X09_001574</name>
</gene>
<evidence type="ECO:0000313" key="2">
    <source>
        <dbReference type="EMBL" id="MDR7093842.1"/>
    </source>
</evidence>
<sequence>MVWRNLVILAVLGGLVGVGGGLLWKNSLRSQGAAPTELAAAESESTPASRAVAQCDALGGHPDDPERLTEGGVDDEQLDGEAVVTACEKALKVEPDSGRLHFQLARGLLMQGDADAAIEHLTIAAEAEHGGALAALGGILLGGLEDLEADPDKGMQLLELAIAAGFEPAEAMLAEAQKAAEAVVQQAQVAPPSAPAASAPAASGKPVNFAAYELPRFMEAIYQGRYGDTGLNEIGNGGYAINMATAFRQTCRGPFTTAEIEGWKSRFIGNAMRPEVAGQALANGLGMMIELMQNPQAAAQKYAGAVSTDQIPMMAQQDAMSFISEHGCDGPVFERFTTNLRQSVR</sequence>